<dbReference type="PANTHER" id="PTHR43794">
    <property type="entry name" value="AMINOHYDROLASE SSNA-RELATED"/>
    <property type="match status" value="1"/>
</dbReference>
<evidence type="ECO:0000256" key="1">
    <source>
        <dbReference type="ARBA" id="ARBA00022801"/>
    </source>
</evidence>
<reference evidence="2 3" key="2">
    <citation type="journal article" date="2011" name="J. Bacteriol.">
        <title>Genome Sequence of Kosmotoga olearia Strain TBF 19.5.1, a Thermophilic Bacterium with a Wide Growth Temperature Range, Isolated from the Troll B Oil Platform in the North Sea.</title>
        <authorList>
            <person name="Swithers K.S."/>
            <person name="Dipippo J.L."/>
            <person name="Bruce D.C."/>
            <person name="Detter C."/>
            <person name="Tapia R."/>
            <person name="Han S."/>
            <person name="Goodwin L.A."/>
            <person name="Han J."/>
            <person name="Woyke T."/>
            <person name="Pitluck S."/>
            <person name="Pennacchio L."/>
            <person name="Nolan M."/>
            <person name="Mikhailova N."/>
            <person name="Land M.L."/>
            <person name="Nesbo C.L."/>
            <person name="Gogarten J.P."/>
            <person name="Noll K.M."/>
        </authorList>
    </citation>
    <scope>NUCLEOTIDE SEQUENCE [LARGE SCALE GENOMIC DNA]</scope>
    <source>
        <strain evidence="3">ATCC BAA-1733 / DSM 21960 / TBF 19.5.1</strain>
    </source>
</reference>
<accession>C5CHP6</accession>
<dbReference type="Gene3D" id="2.30.40.10">
    <property type="entry name" value="Urease, subunit C, domain 1"/>
    <property type="match status" value="1"/>
</dbReference>
<proteinExistence type="predicted"/>
<dbReference type="InterPro" id="IPR011059">
    <property type="entry name" value="Metal-dep_hydrolase_composite"/>
</dbReference>
<dbReference type="PANTHER" id="PTHR43794:SF11">
    <property type="entry name" value="AMIDOHYDROLASE-RELATED DOMAIN-CONTAINING PROTEIN"/>
    <property type="match status" value="1"/>
</dbReference>
<dbReference type="InterPro" id="IPR050287">
    <property type="entry name" value="MTA/SAH_deaminase"/>
</dbReference>
<dbReference type="STRING" id="521045.Kole_2044"/>
<organism evidence="2 3">
    <name type="scientific">Kosmotoga olearia (strain ATCC BAA-1733 / DSM 21960 / TBF 19.5.1)</name>
    <dbReference type="NCBI Taxonomy" id="521045"/>
    <lineage>
        <taxon>Bacteria</taxon>
        <taxon>Thermotogati</taxon>
        <taxon>Thermotogota</taxon>
        <taxon>Thermotogae</taxon>
        <taxon>Kosmotogales</taxon>
        <taxon>Kosmotogaceae</taxon>
        <taxon>Kosmotoga</taxon>
    </lineage>
</organism>
<dbReference type="OrthoDB" id="41314at2"/>
<dbReference type="KEGG" id="kol:Kole_2044"/>
<evidence type="ECO:0000313" key="3">
    <source>
        <dbReference type="Proteomes" id="UP000002382"/>
    </source>
</evidence>
<reference evidence="2 3" key="1">
    <citation type="submission" date="2009-06" db="EMBL/GenBank/DDBJ databases">
        <title>Complete sequence of Thermotogales bacterium TBF 19.5.1.</title>
        <authorList>
            <consortium name="US DOE Joint Genome Institute"/>
            <person name="Lucas S."/>
            <person name="Copeland A."/>
            <person name="Lapidus A."/>
            <person name="Glavina del Rio T."/>
            <person name="Tice H."/>
            <person name="Bruce D."/>
            <person name="Goodwin L."/>
            <person name="Pitluck S."/>
            <person name="Chertkov O."/>
            <person name="Brettin T."/>
            <person name="Detter J.C."/>
            <person name="Han C."/>
            <person name="Schmutz J."/>
            <person name="Larimer F."/>
            <person name="Land M."/>
            <person name="Hauser L."/>
            <person name="Kyrpides N."/>
            <person name="Ovchinnikova G."/>
            <person name="Noll K."/>
        </authorList>
    </citation>
    <scope>NUCLEOTIDE SEQUENCE [LARGE SCALE GENOMIC DNA]</scope>
    <source>
        <strain evidence="3">ATCC BAA-1733 / DSM 21960 / TBF 19.5.1</strain>
    </source>
</reference>
<name>C5CHP6_KOSOT</name>
<dbReference type="InterPro" id="IPR032466">
    <property type="entry name" value="Metal_Hydrolase"/>
</dbReference>
<dbReference type="HOGENOM" id="CLU_640614_0_0_0"/>
<evidence type="ECO:0000313" key="2">
    <source>
        <dbReference type="EMBL" id="ACR80722.1"/>
    </source>
</evidence>
<protein>
    <submittedName>
        <fullName evidence="2">Cytosine deaminase and related metal-dependent hydrolase-like protein</fullName>
    </submittedName>
</protein>
<dbReference type="eggNOG" id="COG0402">
    <property type="taxonomic scope" value="Bacteria"/>
</dbReference>
<gene>
    <name evidence="2" type="ordered locus">Kole_2044</name>
</gene>
<dbReference type="SUPFAM" id="SSF51338">
    <property type="entry name" value="Composite domain of metallo-dependent hydrolases"/>
    <property type="match status" value="1"/>
</dbReference>
<dbReference type="RefSeq" id="WP_015869363.1">
    <property type="nucleotide sequence ID" value="NC_012785.1"/>
</dbReference>
<keyword evidence="3" id="KW-1185">Reference proteome</keyword>
<sequence>MIIRNVAILTNDPKMRIIKNGIVQFKQGRILKVGHADEVKPEMPDKVIDGKGGMVLPAMVNAHYSIYSSIVDYPGRIDVENVSGVNYFSKLIDVVQENSWGRLILLSTMLGVIRALQRGTTTIFGPIPYSEDVQPKDFKEIAHHFGVNMSIGPVVNKENLMTVLNSWGTVEPDELFMPAIYITDLSSYTEEELSEIKFFITRNLNVNLVIFDMKLDNDLSLSRWGEQLTERLLENGLLVPECGITYGGNFSETDMDIIASRQMFVTKSIRSEMLAGTFSPNIAGLLGRGILVCLGSGLLDADLFSESQQILLTERFYGKFDIKVIDYEIRKTLFDNNFRIARRFFDRKLGALKEGASADIVLAVPKNDIGYANLEDLTTLRFVMRFSQDFKIENVWNQGELVLENGKPAKLSEEELNNLYDEIRKLEL</sequence>
<dbReference type="GO" id="GO:0016810">
    <property type="term" value="F:hydrolase activity, acting on carbon-nitrogen (but not peptide) bonds"/>
    <property type="evidence" value="ECO:0007669"/>
    <property type="project" value="InterPro"/>
</dbReference>
<dbReference type="AlphaFoldDB" id="C5CHP6"/>
<dbReference type="EMBL" id="CP001634">
    <property type="protein sequence ID" value="ACR80722.1"/>
    <property type="molecule type" value="Genomic_DNA"/>
</dbReference>
<dbReference type="SUPFAM" id="SSF51556">
    <property type="entry name" value="Metallo-dependent hydrolases"/>
    <property type="match status" value="1"/>
</dbReference>
<dbReference type="Gene3D" id="3.20.20.140">
    <property type="entry name" value="Metal-dependent hydrolases"/>
    <property type="match status" value="1"/>
</dbReference>
<keyword evidence="1 2" id="KW-0378">Hydrolase</keyword>
<dbReference type="Proteomes" id="UP000002382">
    <property type="component" value="Chromosome"/>
</dbReference>